<organism evidence="1 2">
    <name type="scientific">Cutaneotrichosporon spelunceum</name>
    <dbReference type="NCBI Taxonomy" id="1672016"/>
    <lineage>
        <taxon>Eukaryota</taxon>
        <taxon>Fungi</taxon>
        <taxon>Dikarya</taxon>
        <taxon>Basidiomycota</taxon>
        <taxon>Agaricomycotina</taxon>
        <taxon>Tremellomycetes</taxon>
        <taxon>Trichosporonales</taxon>
        <taxon>Trichosporonaceae</taxon>
        <taxon>Cutaneotrichosporon</taxon>
    </lineage>
</organism>
<reference evidence="1" key="1">
    <citation type="journal article" date="2023" name="BMC Genomics">
        <title>Chromosome-level genome assemblies of Cutaneotrichosporon spp. (Trichosporonales, Basidiomycota) reveal imbalanced evolution between nucleotide sequences and chromosome synteny.</title>
        <authorList>
            <person name="Kobayashi Y."/>
            <person name="Kayamori A."/>
            <person name="Aoki K."/>
            <person name="Shiwa Y."/>
            <person name="Matsutani M."/>
            <person name="Fujita N."/>
            <person name="Sugita T."/>
            <person name="Iwasaki W."/>
            <person name="Tanaka N."/>
            <person name="Takashima M."/>
        </authorList>
    </citation>
    <scope>NUCLEOTIDE SEQUENCE</scope>
    <source>
        <strain evidence="1">HIS016</strain>
    </source>
</reference>
<sequence>MVMGHESYWAAEVSYAGNPAADSDQEVAALSKTVKQRILDAYAAIHARGIIHGDANAAGWCWRSDDPADESTSDMQIIDGFIHGLDLGADVEERITHIFKEIAKVHYLLDRRSP</sequence>
<protein>
    <submittedName>
        <fullName evidence="1">Uncharacterized protein</fullName>
    </submittedName>
</protein>
<comment type="caution">
    <text evidence="1">The sequence shown here is derived from an EMBL/GenBank/DDBJ whole genome shotgun (WGS) entry which is preliminary data.</text>
</comment>
<name>A0AAD3TYD9_9TREE</name>
<evidence type="ECO:0000313" key="2">
    <source>
        <dbReference type="Proteomes" id="UP001222932"/>
    </source>
</evidence>
<evidence type="ECO:0000313" key="1">
    <source>
        <dbReference type="EMBL" id="GMK59043.1"/>
    </source>
</evidence>
<dbReference type="Proteomes" id="UP001222932">
    <property type="component" value="Unassembled WGS sequence"/>
</dbReference>
<dbReference type="EMBL" id="BTCM01000007">
    <property type="protein sequence ID" value="GMK59043.1"/>
    <property type="molecule type" value="Genomic_DNA"/>
</dbReference>
<reference evidence="1" key="2">
    <citation type="submission" date="2023-06" db="EMBL/GenBank/DDBJ databases">
        <authorList>
            <person name="Kobayashi Y."/>
            <person name="Kayamori A."/>
            <person name="Aoki K."/>
            <person name="Shiwa Y."/>
            <person name="Fujita N."/>
            <person name="Sugita T."/>
            <person name="Iwasaki W."/>
            <person name="Tanaka N."/>
            <person name="Takashima M."/>
        </authorList>
    </citation>
    <scope>NUCLEOTIDE SEQUENCE</scope>
    <source>
        <strain evidence="1">HIS016</strain>
    </source>
</reference>
<proteinExistence type="predicted"/>
<accession>A0AAD3TYD9</accession>
<dbReference type="AlphaFoldDB" id="A0AAD3TYD9"/>
<gene>
    <name evidence="1" type="ORF">CspeluHIS016_0700580</name>
</gene>
<keyword evidence="2" id="KW-1185">Reference proteome</keyword>